<dbReference type="InterPro" id="IPR033116">
    <property type="entry name" value="TRYPSIN_SER"/>
</dbReference>
<keyword evidence="1" id="KW-1015">Disulfide bond</keyword>
<dbReference type="GO" id="GO:0004252">
    <property type="term" value="F:serine-type endopeptidase activity"/>
    <property type="evidence" value="ECO:0007669"/>
    <property type="project" value="InterPro"/>
</dbReference>
<feature type="chain" id="PRO_5033049725" evidence="4">
    <location>
        <begin position="17"/>
        <end position="292"/>
    </location>
</feature>
<keyword evidence="3" id="KW-0378">Hydrolase</keyword>
<dbReference type="Pfam" id="PF00089">
    <property type="entry name" value="Trypsin"/>
    <property type="match status" value="1"/>
</dbReference>
<dbReference type="PANTHER" id="PTHR24256">
    <property type="entry name" value="TRYPTASE-RELATED"/>
    <property type="match status" value="1"/>
</dbReference>
<dbReference type="InterPro" id="IPR001254">
    <property type="entry name" value="Trypsin_dom"/>
</dbReference>
<reference evidence="6" key="1">
    <citation type="journal article" name="Insect Biochem. Mol. Biol.">
        <title>Silk of the common clothes moth, Tineola bisselliella, a cosmopolitan pest belonging to the basal ditrysian moth line.</title>
        <authorList>
            <person name="Rouhova L."/>
            <person name="Kludkiewicz B."/>
            <person name="Sehadova H."/>
            <person name="Sery M."/>
            <person name="Kucerova L."/>
            <person name="Konik P."/>
            <person name="Zurovec M."/>
        </authorList>
    </citation>
    <scope>NUCLEOTIDE SEQUENCE</scope>
    <source>
        <tissue evidence="6">Silk glands</tissue>
    </source>
</reference>
<keyword evidence="3" id="KW-0720">Serine protease</keyword>
<dbReference type="InterPro" id="IPR043504">
    <property type="entry name" value="Peptidase_S1_PA_chymotrypsin"/>
</dbReference>
<feature type="signal peptide" evidence="4">
    <location>
        <begin position="1"/>
        <end position="16"/>
    </location>
</feature>
<dbReference type="PROSITE" id="PS00134">
    <property type="entry name" value="TRYPSIN_HIS"/>
    <property type="match status" value="1"/>
</dbReference>
<dbReference type="InterPro" id="IPR018114">
    <property type="entry name" value="TRYPSIN_HIS"/>
</dbReference>
<dbReference type="InterPro" id="IPR009003">
    <property type="entry name" value="Peptidase_S1_PA"/>
</dbReference>
<dbReference type="InterPro" id="IPR051487">
    <property type="entry name" value="Ser/Thr_Proteases_Immune/Dev"/>
</dbReference>
<evidence type="ECO:0000256" key="3">
    <source>
        <dbReference type="RuleBase" id="RU363034"/>
    </source>
</evidence>
<feature type="domain" description="Peptidase S1" evidence="5">
    <location>
        <begin position="56"/>
        <end position="292"/>
    </location>
</feature>
<gene>
    <name evidence="6" type="primary">Clgs4</name>
</gene>
<evidence type="ECO:0000256" key="2">
    <source>
        <dbReference type="ARBA" id="ARBA00024195"/>
    </source>
</evidence>
<dbReference type="CDD" id="cd00190">
    <property type="entry name" value="Tryp_SPc"/>
    <property type="match status" value="1"/>
</dbReference>
<comment type="similarity">
    <text evidence="2">Belongs to the peptidase S1 family. CLIP subfamily.</text>
</comment>
<keyword evidence="3" id="KW-0645">Protease</keyword>
<dbReference type="GO" id="GO:0006508">
    <property type="term" value="P:proteolysis"/>
    <property type="evidence" value="ECO:0007669"/>
    <property type="project" value="UniProtKB-KW"/>
</dbReference>
<dbReference type="PROSITE" id="PS00135">
    <property type="entry name" value="TRYPSIN_SER"/>
    <property type="match status" value="1"/>
</dbReference>
<dbReference type="EMBL" id="MW244700">
    <property type="protein sequence ID" value="QRN45234.1"/>
    <property type="molecule type" value="mRNA"/>
</dbReference>
<dbReference type="InterPro" id="IPR001314">
    <property type="entry name" value="Peptidase_S1A"/>
</dbReference>
<evidence type="ECO:0000256" key="1">
    <source>
        <dbReference type="ARBA" id="ARBA00023157"/>
    </source>
</evidence>
<evidence type="ECO:0000256" key="4">
    <source>
        <dbReference type="SAM" id="SignalP"/>
    </source>
</evidence>
<dbReference type="SUPFAM" id="SSF50494">
    <property type="entry name" value="Trypsin-like serine proteases"/>
    <property type="match status" value="1"/>
</dbReference>
<dbReference type="PRINTS" id="PR00722">
    <property type="entry name" value="CHYMOTRYPSIN"/>
</dbReference>
<protein>
    <submittedName>
        <fullName evidence="6">Collagenase 4-like</fullName>
    </submittedName>
</protein>
<dbReference type="AlphaFoldDB" id="A0A891XID3"/>
<dbReference type="SMART" id="SM00020">
    <property type="entry name" value="Tryp_SPc"/>
    <property type="match status" value="1"/>
</dbReference>
<keyword evidence="4" id="KW-0732">Signal</keyword>
<dbReference type="Gene3D" id="2.40.10.10">
    <property type="entry name" value="Trypsin-like serine proteases"/>
    <property type="match status" value="1"/>
</dbReference>
<sequence length="292" mass="31407">MKVFAILLFIATVAYGKVIQPDETTAFGYLTRIGIPEAERIHKAEEEFLNSPEGRVVGGNPSRIGQFPWQAGLLIEMVGTSGVGVCGASLLSSNRLVTAAHCWHDGINQAWRFTVVLGSTLLFSGGMRIQTTDIVMHPQWTPSLIRNDVAMINLPAHVQSNTISPISLPRGEERHELFTNEGATVSGFGRTYDGANISPDQFLSHAFIDTIANGICNIPFLGLVQDSNICTSGAGGRGPCGGDSGGPLYLYRNQRPILIGIVSFGSARGCEAGRPAVYARVTSFVDWIERSL</sequence>
<name>A0A891XID3_TINBI</name>
<organism evidence="6">
    <name type="scientific">Tineola bisselliella</name>
    <name type="common">Webbing clothes moth</name>
    <name type="synonym">Tinea bisselliella</name>
    <dbReference type="NCBI Taxonomy" id="93883"/>
    <lineage>
        <taxon>Eukaryota</taxon>
        <taxon>Metazoa</taxon>
        <taxon>Ecdysozoa</taxon>
        <taxon>Arthropoda</taxon>
        <taxon>Hexapoda</taxon>
        <taxon>Insecta</taxon>
        <taxon>Pterygota</taxon>
        <taxon>Neoptera</taxon>
        <taxon>Endopterygota</taxon>
        <taxon>Lepidoptera</taxon>
        <taxon>Glossata</taxon>
        <taxon>Ditrysia</taxon>
        <taxon>Tineoidea</taxon>
        <taxon>Tineidae</taxon>
        <taxon>Tineinae</taxon>
        <taxon>Tineola</taxon>
    </lineage>
</organism>
<evidence type="ECO:0000259" key="5">
    <source>
        <dbReference type="PROSITE" id="PS50240"/>
    </source>
</evidence>
<evidence type="ECO:0000313" key="6">
    <source>
        <dbReference type="EMBL" id="QRN45234.1"/>
    </source>
</evidence>
<accession>A0A891XID3</accession>
<dbReference type="PROSITE" id="PS50240">
    <property type="entry name" value="TRYPSIN_DOM"/>
    <property type="match status" value="1"/>
</dbReference>
<proteinExistence type="evidence at transcript level"/>